<dbReference type="Proteomes" id="UP000238217">
    <property type="component" value="Unassembled WGS sequence"/>
</dbReference>
<dbReference type="PANTHER" id="PTHR43353:SF5">
    <property type="entry name" value="SUCCINATE-SEMIALDEHYDE DEHYDROGENASE, MITOCHONDRIAL"/>
    <property type="match status" value="1"/>
</dbReference>
<dbReference type="GO" id="GO:0004777">
    <property type="term" value="F:succinate-semialdehyde dehydrogenase (NAD+) activity"/>
    <property type="evidence" value="ECO:0007669"/>
    <property type="project" value="TreeGrafter"/>
</dbReference>
<protein>
    <submittedName>
        <fullName evidence="4">Succinate-semialdehyde dehydrogenase/glutarate-semialdehyde dehydrogenase</fullName>
    </submittedName>
</protein>
<dbReference type="RefSeq" id="WP_106121449.1">
    <property type="nucleotide sequence ID" value="NZ_PVTY01000001.1"/>
</dbReference>
<dbReference type="SUPFAM" id="SSF53720">
    <property type="entry name" value="ALDH-like"/>
    <property type="match status" value="1"/>
</dbReference>
<dbReference type="InterPro" id="IPR015590">
    <property type="entry name" value="Aldehyde_DH_dom"/>
</dbReference>
<reference evidence="4 5" key="1">
    <citation type="submission" date="2018-03" db="EMBL/GenBank/DDBJ databases">
        <title>Comparative analysis of microorganisms from saline springs in Andes Mountain Range, Colombia.</title>
        <authorList>
            <person name="Rubin E."/>
        </authorList>
    </citation>
    <scope>NUCLEOTIDE SEQUENCE [LARGE SCALE GENOMIC DNA]</scope>
    <source>
        <strain evidence="4 5">CG 35</strain>
    </source>
</reference>
<dbReference type="FunFam" id="3.40.605.10:FF:000005">
    <property type="entry name" value="Succinate-semialdehyde dehydrogenase I"/>
    <property type="match status" value="1"/>
</dbReference>
<dbReference type="FunFam" id="3.40.309.10:FF:000004">
    <property type="entry name" value="Succinate-semialdehyde dehydrogenase I"/>
    <property type="match status" value="1"/>
</dbReference>
<dbReference type="CDD" id="cd07103">
    <property type="entry name" value="ALDH_F5_SSADH_GabD"/>
    <property type="match status" value="1"/>
</dbReference>
<dbReference type="Gene3D" id="3.40.605.10">
    <property type="entry name" value="Aldehyde Dehydrogenase, Chain A, domain 1"/>
    <property type="match status" value="1"/>
</dbReference>
<dbReference type="PANTHER" id="PTHR43353">
    <property type="entry name" value="SUCCINATE-SEMIALDEHYDE DEHYDROGENASE, MITOCHONDRIAL"/>
    <property type="match status" value="1"/>
</dbReference>
<gene>
    <name evidence="4" type="ORF">BCL67_10117</name>
</gene>
<accession>A0A2T0YT08</accession>
<evidence type="ECO:0000256" key="2">
    <source>
        <dbReference type="ARBA" id="ARBA00023002"/>
    </source>
</evidence>
<dbReference type="AlphaFoldDB" id="A0A2T0YT08"/>
<dbReference type="FunFam" id="3.40.605.10:FF:000026">
    <property type="entry name" value="Aldehyde dehydrogenase, putative"/>
    <property type="match status" value="1"/>
</dbReference>
<keyword evidence="2" id="KW-0560">Oxidoreductase</keyword>
<evidence type="ECO:0000313" key="5">
    <source>
        <dbReference type="Proteomes" id="UP000238217"/>
    </source>
</evidence>
<proteinExistence type="inferred from homology"/>
<organism evidence="4 5">
    <name type="scientific">Nesterenkonia sandarakina</name>
    <dbReference type="NCBI Taxonomy" id="272918"/>
    <lineage>
        <taxon>Bacteria</taxon>
        <taxon>Bacillati</taxon>
        <taxon>Actinomycetota</taxon>
        <taxon>Actinomycetes</taxon>
        <taxon>Micrococcales</taxon>
        <taxon>Micrococcaceae</taxon>
        <taxon>Nesterenkonia</taxon>
    </lineage>
</organism>
<dbReference type="Pfam" id="PF00171">
    <property type="entry name" value="Aldedh"/>
    <property type="match status" value="1"/>
</dbReference>
<evidence type="ECO:0000259" key="3">
    <source>
        <dbReference type="Pfam" id="PF00171"/>
    </source>
</evidence>
<feature type="domain" description="Aldehyde dehydrogenase" evidence="3">
    <location>
        <begin position="34"/>
        <end position="492"/>
    </location>
</feature>
<dbReference type="InterPro" id="IPR050740">
    <property type="entry name" value="Aldehyde_DH_Superfamily"/>
</dbReference>
<sequence>MSILDKDPASAPEKERAAAVLARTPTGLLINGQWQKSSDGSTFKVENPATGEILTTVASATAADASAAMDAAAHAQESWARTPTRVRAEILRRAFDLVHERSEDLALLMTLEMGKPLAQAHGEVVYGGEFLRWFSEEAVRDYGRYAPVPEGNLRMVVTHKPVGPCLLITPWNFPLAMATRKVAPAIAAGCTMILKPAALTPLTANYFAQIMIDAGLPAGVLNVIPTDSAATVSEPIMSDPRLRKISFTGSTAVGKHLMKVAAENVLRTSMELGGNGPLLVFEDADLDKAVAGAMAAKMRNMGEACTAANRLLVHESIAEEFVARLAQQMSALTLGSGTDDRVDVGPLIDAKARDSVEQLVSDAVARGAEVVVGGRRGDGPGYFYEPTLLRNVPAEARVIGEEIFGPVAPVLTFSDEDEAVALANSTEYGLASYVFTEDFSRGLRIGDRIEFGLVGVNVGVISNAAAPFGGVKQSGLGREGGAEGIAEYTTTQYLGIEDPWRAA</sequence>
<name>A0A2T0YT08_9MICC</name>
<comment type="caution">
    <text evidence="4">The sequence shown here is derived from an EMBL/GenBank/DDBJ whole genome shotgun (WGS) entry which is preliminary data.</text>
</comment>
<keyword evidence="5" id="KW-1185">Reference proteome</keyword>
<evidence type="ECO:0000313" key="4">
    <source>
        <dbReference type="EMBL" id="PRZ18711.1"/>
    </source>
</evidence>
<dbReference type="EMBL" id="PVTY01000001">
    <property type="protein sequence ID" value="PRZ18711.1"/>
    <property type="molecule type" value="Genomic_DNA"/>
</dbReference>
<dbReference type="InterPro" id="IPR016162">
    <property type="entry name" value="Ald_DH_N"/>
</dbReference>
<comment type="similarity">
    <text evidence="1">Belongs to the aldehyde dehydrogenase family.</text>
</comment>
<dbReference type="InterPro" id="IPR016163">
    <property type="entry name" value="Ald_DH_C"/>
</dbReference>
<dbReference type="GO" id="GO:0009450">
    <property type="term" value="P:gamma-aminobutyric acid catabolic process"/>
    <property type="evidence" value="ECO:0007669"/>
    <property type="project" value="TreeGrafter"/>
</dbReference>
<dbReference type="InterPro" id="IPR016161">
    <property type="entry name" value="Ald_DH/histidinol_DH"/>
</dbReference>
<evidence type="ECO:0000256" key="1">
    <source>
        <dbReference type="ARBA" id="ARBA00009986"/>
    </source>
</evidence>
<dbReference type="OrthoDB" id="6882680at2"/>
<dbReference type="Gene3D" id="3.40.309.10">
    <property type="entry name" value="Aldehyde Dehydrogenase, Chain A, domain 2"/>
    <property type="match status" value="1"/>
</dbReference>